<evidence type="ECO:0000313" key="5">
    <source>
        <dbReference type="Proteomes" id="UP000077363"/>
    </source>
</evidence>
<dbReference type="AlphaFoldDB" id="A0A172T6T0"/>
<proteinExistence type="predicted"/>
<dbReference type="GO" id="GO:0016747">
    <property type="term" value="F:acyltransferase activity, transferring groups other than amino-acyl groups"/>
    <property type="evidence" value="ECO:0007669"/>
    <property type="project" value="InterPro"/>
</dbReference>
<evidence type="ECO:0000259" key="3">
    <source>
        <dbReference type="PROSITE" id="PS51186"/>
    </source>
</evidence>
<keyword evidence="5" id="KW-1185">Reference proteome</keyword>
<evidence type="ECO:0000313" key="4">
    <source>
        <dbReference type="EMBL" id="ANE42523.1"/>
    </source>
</evidence>
<dbReference type="SUPFAM" id="SSF55729">
    <property type="entry name" value="Acyl-CoA N-acyltransferases (Nat)"/>
    <property type="match status" value="2"/>
</dbReference>
<evidence type="ECO:0000256" key="1">
    <source>
        <dbReference type="ARBA" id="ARBA00022679"/>
    </source>
</evidence>
<evidence type="ECO:0000256" key="2">
    <source>
        <dbReference type="ARBA" id="ARBA00023315"/>
    </source>
</evidence>
<keyword evidence="2" id="KW-0012">Acyltransferase</keyword>
<sequence>MTATELQVETFDKATASPQERLAAADLILACYAAAYPEDPPLVRDQVAATLGDHLPDEVVLPSLVRVGGQVIGWAKLEFSLTQNLHAAHANIMVHPDHRRAGVGRALAATMEQQARQQGRRIVTFMTSDRVPAAHAFADSLGGEAALPMRQSQLVVADVSAELLERWCTRPEADPYRLHVWTTLPEEYLARAADLMGVMNSAPRGELDVEDWTFTPEMIRGWEKMMAKEGELCLTLAAEDTATGTLAGYTQLFWHPQRASIAYQGATAVRPEYRGAGLGKWLKAAALRQLPAQCPGTRFIRTNNADVNAAMLAINVQMGFLPYAAVTEWQLKLD</sequence>
<dbReference type="PATRIC" id="fig|1182568.3.peg.144"/>
<dbReference type="Gene3D" id="3.40.630.30">
    <property type="match status" value="1"/>
</dbReference>
<dbReference type="RefSeq" id="WP_064013567.1">
    <property type="nucleotide sequence ID" value="NZ_CP011387.1"/>
</dbReference>
<dbReference type="InterPro" id="IPR000182">
    <property type="entry name" value="GNAT_dom"/>
</dbReference>
<protein>
    <submittedName>
        <fullName evidence="4">Acetyltransferase</fullName>
    </submittedName>
</protein>
<accession>A0A172T6T0</accession>
<dbReference type="KEGG" id="dpu:SU48_00690"/>
<keyword evidence="1 4" id="KW-0808">Transferase</keyword>
<dbReference type="InterPro" id="IPR016181">
    <property type="entry name" value="Acyl_CoA_acyltransferase"/>
</dbReference>
<dbReference type="CDD" id="cd04301">
    <property type="entry name" value="NAT_SF"/>
    <property type="match status" value="2"/>
</dbReference>
<dbReference type="PROSITE" id="PS51186">
    <property type="entry name" value="GNAT"/>
    <property type="match status" value="1"/>
</dbReference>
<name>A0A172T6T0_9DEIO</name>
<gene>
    <name evidence="4" type="ORF">SU48_00690</name>
</gene>
<dbReference type="Proteomes" id="UP000077363">
    <property type="component" value="Chromosome"/>
</dbReference>
<dbReference type="EMBL" id="CP011387">
    <property type="protein sequence ID" value="ANE42523.1"/>
    <property type="molecule type" value="Genomic_DNA"/>
</dbReference>
<dbReference type="Pfam" id="PF00583">
    <property type="entry name" value="Acetyltransf_1"/>
    <property type="match status" value="2"/>
</dbReference>
<feature type="domain" description="N-acetyltransferase" evidence="3">
    <location>
        <begin position="9"/>
        <end position="165"/>
    </location>
</feature>
<dbReference type="InterPro" id="IPR050832">
    <property type="entry name" value="Bact_Acetyltransf"/>
</dbReference>
<dbReference type="PANTHER" id="PTHR43877">
    <property type="entry name" value="AMINOALKYLPHOSPHONATE N-ACETYLTRANSFERASE-RELATED-RELATED"/>
    <property type="match status" value="1"/>
</dbReference>
<organism evidence="4 5">
    <name type="scientific">Deinococcus puniceus</name>
    <dbReference type="NCBI Taxonomy" id="1182568"/>
    <lineage>
        <taxon>Bacteria</taxon>
        <taxon>Thermotogati</taxon>
        <taxon>Deinococcota</taxon>
        <taxon>Deinococci</taxon>
        <taxon>Deinococcales</taxon>
        <taxon>Deinococcaceae</taxon>
        <taxon>Deinococcus</taxon>
    </lineage>
</organism>
<reference evidence="4 5" key="1">
    <citation type="submission" date="2015-01" db="EMBL/GenBank/DDBJ databases">
        <title>Deinococcus puniceus/DY1/ whole genome sequencing.</title>
        <authorList>
            <person name="Kim M.K."/>
            <person name="Srinivasan S."/>
            <person name="Lee J.-J."/>
        </authorList>
    </citation>
    <scope>NUCLEOTIDE SEQUENCE [LARGE SCALE GENOMIC DNA]</scope>
    <source>
        <strain evidence="4 5">DY1</strain>
    </source>
</reference>
<dbReference type="PANTHER" id="PTHR43877:SF8">
    <property type="entry name" value="N-ACETYLGLUTAMATE SYNTHASE-RELATED"/>
    <property type="match status" value="1"/>
</dbReference>
<dbReference type="STRING" id="1182568.SU48_00690"/>